<reference evidence="2 3" key="1">
    <citation type="journal article" date="2018" name="Front. Plant Sci.">
        <title>Red Clover (Trifolium pratense) and Zigzag Clover (T. medium) - A Picture of Genomic Similarities and Differences.</title>
        <authorList>
            <person name="Dluhosova J."/>
            <person name="Istvanek J."/>
            <person name="Nedelnik J."/>
            <person name="Repkova J."/>
        </authorList>
    </citation>
    <scope>NUCLEOTIDE SEQUENCE [LARGE SCALE GENOMIC DNA]</scope>
    <source>
        <strain evidence="3">cv. 10/8</strain>
        <tissue evidence="2">Leaf</tissue>
    </source>
</reference>
<organism evidence="2 3">
    <name type="scientific">Trifolium medium</name>
    <dbReference type="NCBI Taxonomy" id="97028"/>
    <lineage>
        <taxon>Eukaryota</taxon>
        <taxon>Viridiplantae</taxon>
        <taxon>Streptophyta</taxon>
        <taxon>Embryophyta</taxon>
        <taxon>Tracheophyta</taxon>
        <taxon>Spermatophyta</taxon>
        <taxon>Magnoliopsida</taxon>
        <taxon>eudicotyledons</taxon>
        <taxon>Gunneridae</taxon>
        <taxon>Pentapetalae</taxon>
        <taxon>rosids</taxon>
        <taxon>fabids</taxon>
        <taxon>Fabales</taxon>
        <taxon>Fabaceae</taxon>
        <taxon>Papilionoideae</taxon>
        <taxon>50 kb inversion clade</taxon>
        <taxon>NPAAA clade</taxon>
        <taxon>Hologalegina</taxon>
        <taxon>IRL clade</taxon>
        <taxon>Trifolieae</taxon>
        <taxon>Trifolium</taxon>
    </lineage>
</organism>
<proteinExistence type="predicted"/>
<dbReference type="Proteomes" id="UP000265520">
    <property type="component" value="Unassembled WGS sequence"/>
</dbReference>
<evidence type="ECO:0000313" key="2">
    <source>
        <dbReference type="EMBL" id="MCI74065.1"/>
    </source>
</evidence>
<dbReference type="EMBL" id="LXQA010852670">
    <property type="protein sequence ID" value="MCI74065.1"/>
    <property type="molecule type" value="Genomic_DNA"/>
</dbReference>
<feature type="region of interest" description="Disordered" evidence="1">
    <location>
        <begin position="1"/>
        <end position="46"/>
    </location>
</feature>
<protein>
    <submittedName>
        <fullName evidence="2">Uncharacterized protein</fullName>
    </submittedName>
</protein>
<dbReference type="AlphaFoldDB" id="A0A392UQL1"/>
<evidence type="ECO:0000313" key="3">
    <source>
        <dbReference type="Proteomes" id="UP000265520"/>
    </source>
</evidence>
<comment type="caution">
    <text evidence="2">The sequence shown here is derived from an EMBL/GenBank/DDBJ whole genome shotgun (WGS) entry which is preliminary data.</text>
</comment>
<feature type="non-terminal residue" evidence="2">
    <location>
        <position position="1"/>
    </location>
</feature>
<feature type="compositionally biased region" description="Polar residues" evidence="1">
    <location>
        <begin position="1"/>
        <end position="10"/>
    </location>
</feature>
<name>A0A392UQL1_9FABA</name>
<accession>A0A392UQL1</accession>
<sequence length="61" mass="6130">ATTSDASPISRTAGAGRKTSYGDDAGLAAAESSTTTSSTPLNREPSLRLQGGILSFVNSVE</sequence>
<keyword evidence="3" id="KW-1185">Reference proteome</keyword>
<evidence type="ECO:0000256" key="1">
    <source>
        <dbReference type="SAM" id="MobiDB-lite"/>
    </source>
</evidence>